<dbReference type="EMBL" id="WIPF01000009">
    <property type="protein sequence ID" value="KAF3230252.1"/>
    <property type="molecule type" value="Genomic_DNA"/>
</dbReference>
<feature type="region of interest" description="Disordered" evidence="1">
    <location>
        <begin position="35"/>
        <end position="54"/>
    </location>
</feature>
<dbReference type="InterPro" id="IPR036047">
    <property type="entry name" value="F-box-like_dom_sf"/>
</dbReference>
<evidence type="ECO:0000259" key="2">
    <source>
        <dbReference type="PROSITE" id="PS50181"/>
    </source>
</evidence>
<feature type="region of interest" description="Disordered" evidence="1">
    <location>
        <begin position="1"/>
        <end position="27"/>
    </location>
</feature>
<dbReference type="PROSITE" id="PS50181">
    <property type="entry name" value="FBOX"/>
    <property type="match status" value="1"/>
</dbReference>
<dbReference type="Pfam" id="PF00646">
    <property type="entry name" value="F-box"/>
    <property type="match status" value="1"/>
</dbReference>
<name>A0A6G1M1C0_ORBOL</name>
<dbReference type="EMBL" id="WIWT01000039">
    <property type="protein sequence ID" value="KAF3210189.1"/>
    <property type="molecule type" value="Genomic_DNA"/>
</dbReference>
<evidence type="ECO:0000313" key="5">
    <source>
        <dbReference type="Proteomes" id="UP000483672"/>
    </source>
</evidence>
<feature type="compositionally biased region" description="Basic and acidic residues" evidence="1">
    <location>
        <begin position="78"/>
        <end position="88"/>
    </location>
</feature>
<dbReference type="Proteomes" id="UP000614610">
    <property type="component" value="Unassembled WGS sequence"/>
</dbReference>
<dbReference type="InterPro" id="IPR001810">
    <property type="entry name" value="F-box_dom"/>
</dbReference>
<feature type="domain" description="F-box" evidence="2">
    <location>
        <begin position="91"/>
        <end position="141"/>
    </location>
</feature>
<evidence type="ECO:0000313" key="3">
    <source>
        <dbReference type="EMBL" id="KAF3210189.1"/>
    </source>
</evidence>
<feature type="compositionally biased region" description="Basic and acidic residues" evidence="1">
    <location>
        <begin position="12"/>
        <end position="27"/>
    </location>
</feature>
<proteinExistence type="predicted"/>
<sequence length="439" mass="49974">MFSGCYDISTASDKKDSDSQLPDIHKIERTRYIPSTAAAKLGRKKPKRSRLVQSSKLTATKFDFNPQLSTTEEPVPPKPDETTPEPKPKSGMTLPLLPLEIHEKILEYLPYEEHFTLAQVCDVWMELLQTDKFAVKRYRSLRVGQTAVLRHWYEPTLSERYRRATTNFLLYNQKLFLEMYRGEDRTATLIISGKPDDKRVLSREERVLKKRRDQVVNICQILPANHQYVEIHKLALFERDTIFFVGQHPSLKAHSRGGQRIYFSTVYLNAHTYRDIINPPDVAYITVPDVFCAAETTLKVLMEGINKHITKHILDRYKQVCGCVAFFTCYSKGGVSDLPGVVVRLLVLVVEPEHQDLYVQDEEGCYTAQLKDPSAAESFNFGFSGSQVSFRARSITTKKAMSEISGQGLSKDSGVDEPFKAVLGDMDNLFISDKSLFSP</sequence>
<evidence type="ECO:0000256" key="1">
    <source>
        <dbReference type="SAM" id="MobiDB-lite"/>
    </source>
</evidence>
<gene>
    <name evidence="4" type="ORF">TWF191_010949</name>
    <name evidence="3" type="ORF">TWF679_006938</name>
</gene>
<dbReference type="OrthoDB" id="5301936at2759"/>
<dbReference type="Proteomes" id="UP000483672">
    <property type="component" value="Unassembled WGS sequence"/>
</dbReference>
<dbReference type="SUPFAM" id="SSF81383">
    <property type="entry name" value="F-box domain"/>
    <property type="match status" value="1"/>
</dbReference>
<protein>
    <recommendedName>
        <fullName evidence="2">F-box domain-containing protein</fullName>
    </recommendedName>
</protein>
<dbReference type="AlphaFoldDB" id="A0A6G1M1C0"/>
<accession>A0A6G1M1C0</accession>
<feature type="compositionally biased region" description="Basic residues" evidence="1">
    <location>
        <begin position="41"/>
        <end position="50"/>
    </location>
</feature>
<organism evidence="4 5">
    <name type="scientific">Orbilia oligospora</name>
    <name type="common">Nematode-trapping fungus</name>
    <name type="synonym">Arthrobotrys oligospora</name>
    <dbReference type="NCBI Taxonomy" id="2813651"/>
    <lineage>
        <taxon>Eukaryota</taxon>
        <taxon>Fungi</taxon>
        <taxon>Dikarya</taxon>
        <taxon>Ascomycota</taxon>
        <taxon>Pezizomycotina</taxon>
        <taxon>Orbiliomycetes</taxon>
        <taxon>Orbiliales</taxon>
        <taxon>Orbiliaceae</taxon>
        <taxon>Orbilia</taxon>
    </lineage>
</organism>
<dbReference type="Gene3D" id="1.20.1280.50">
    <property type="match status" value="1"/>
</dbReference>
<reference evidence="4 5" key="1">
    <citation type="submission" date="2019-06" db="EMBL/GenBank/DDBJ databases">
        <authorList>
            <person name="Palmer J.M."/>
        </authorList>
    </citation>
    <scope>NUCLEOTIDE SEQUENCE [LARGE SCALE GENOMIC DNA]</scope>
    <source>
        <strain evidence="4 5">TWF191</strain>
        <strain evidence="3">TWF679</strain>
    </source>
</reference>
<evidence type="ECO:0000313" key="4">
    <source>
        <dbReference type="EMBL" id="KAF3230252.1"/>
    </source>
</evidence>
<comment type="caution">
    <text evidence="4">The sequence shown here is derived from an EMBL/GenBank/DDBJ whole genome shotgun (WGS) entry which is preliminary data.</text>
</comment>
<feature type="region of interest" description="Disordered" evidence="1">
    <location>
        <begin position="63"/>
        <end position="93"/>
    </location>
</feature>